<dbReference type="FunFam" id="1.20.1510.10:FF:000006">
    <property type="entry name" value="Divalent cation efflux transporter"/>
    <property type="match status" value="1"/>
</dbReference>
<evidence type="ECO:0000259" key="9">
    <source>
        <dbReference type="Pfam" id="PF16916"/>
    </source>
</evidence>
<keyword evidence="3" id="KW-0813">Transport</keyword>
<evidence type="ECO:0000256" key="6">
    <source>
        <dbReference type="ARBA" id="ARBA00023136"/>
    </source>
</evidence>
<feature type="domain" description="Cation efflux protein cytoplasmic" evidence="9">
    <location>
        <begin position="223"/>
        <end position="288"/>
    </location>
</feature>
<dbReference type="Proteomes" id="UP000189670">
    <property type="component" value="Unassembled WGS sequence"/>
</dbReference>
<comment type="caution">
    <text evidence="10">The sequence shown here is derived from an EMBL/GenBank/DDBJ whole genome shotgun (WGS) entry which is preliminary data.</text>
</comment>
<evidence type="ECO:0000313" key="11">
    <source>
        <dbReference type="Proteomes" id="UP000189670"/>
    </source>
</evidence>
<evidence type="ECO:0000256" key="3">
    <source>
        <dbReference type="ARBA" id="ARBA00022448"/>
    </source>
</evidence>
<evidence type="ECO:0000256" key="7">
    <source>
        <dbReference type="SAM" id="Phobius"/>
    </source>
</evidence>
<dbReference type="PANTHER" id="PTHR43840:SF15">
    <property type="entry name" value="MITOCHONDRIAL METAL TRANSPORTER 1-RELATED"/>
    <property type="match status" value="1"/>
</dbReference>
<dbReference type="InterPro" id="IPR036837">
    <property type="entry name" value="Cation_efflux_CTD_sf"/>
</dbReference>
<keyword evidence="5 7" id="KW-1133">Transmembrane helix</keyword>
<dbReference type="InterPro" id="IPR027470">
    <property type="entry name" value="Cation_efflux_CTD"/>
</dbReference>
<protein>
    <submittedName>
        <fullName evidence="10">MamM</fullName>
    </submittedName>
</protein>
<feature type="transmembrane region" description="Helical" evidence="7">
    <location>
        <begin position="92"/>
        <end position="115"/>
    </location>
</feature>
<feature type="transmembrane region" description="Helical" evidence="7">
    <location>
        <begin position="174"/>
        <end position="202"/>
    </location>
</feature>
<accession>A0A1V1NQA3</accession>
<dbReference type="Pfam" id="PF01545">
    <property type="entry name" value="Cation_efflux"/>
    <property type="match status" value="1"/>
</dbReference>
<sequence>MSETIIKQENEQLFPECYWCADNVGRVALWGNIGLFAIKLMCGVAGNSKALLADAVHSGADVLTAAVVMICLHISKSPPDDEHPYGHGNTEYIASMFIGISLFAVVVLIIYSSLIDIINGVSQHPDTIALAGLLISIAGNELMFRHSYCCGIRFRSPAMIANAWENRADVYSSIAALVGVVGALIGMPLMDSIGAILVALLIARTAYEMVKDAWNGILDHAIDENIEANVRNTAMADQDVKDIVYLRTRTMGPYYSIDLKLAVSPDMSLSHSYHICDRVKQAIANIIDMDTTLGFLDVSPAGYYAVEGVLTKDNNRLFDNSQENFS</sequence>
<comment type="subcellular location">
    <subcellularLocation>
        <location evidence="1">Membrane</location>
        <topology evidence="1">Multi-pass membrane protein</topology>
    </subcellularLocation>
</comment>
<evidence type="ECO:0000256" key="5">
    <source>
        <dbReference type="ARBA" id="ARBA00022989"/>
    </source>
</evidence>
<name>A0A1V1NQA3_9BACT</name>
<feature type="domain" description="Cation efflux protein transmembrane" evidence="8">
    <location>
        <begin position="27"/>
        <end position="213"/>
    </location>
</feature>
<dbReference type="InterPro" id="IPR027469">
    <property type="entry name" value="Cation_efflux_TMD_sf"/>
</dbReference>
<evidence type="ECO:0000256" key="1">
    <source>
        <dbReference type="ARBA" id="ARBA00004141"/>
    </source>
</evidence>
<evidence type="ECO:0000256" key="2">
    <source>
        <dbReference type="ARBA" id="ARBA00008114"/>
    </source>
</evidence>
<dbReference type="AlphaFoldDB" id="A0A1V1NQA3"/>
<keyword evidence="4 7" id="KW-0812">Transmembrane</keyword>
<organism evidence="10 11">
    <name type="scientific">Candidatus Magnetoglobus multicellularis str. Araruama</name>
    <dbReference type="NCBI Taxonomy" id="890399"/>
    <lineage>
        <taxon>Bacteria</taxon>
        <taxon>Pseudomonadati</taxon>
        <taxon>Thermodesulfobacteriota</taxon>
        <taxon>Desulfobacteria</taxon>
        <taxon>Desulfobacterales</taxon>
        <taxon>Desulfobacteraceae</taxon>
        <taxon>Candidatus Magnetoglobus</taxon>
    </lineage>
</organism>
<dbReference type="SUPFAM" id="SSF160240">
    <property type="entry name" value="Cation efflux protein cytoplasmic domain-like"/>
    <property type="match status" value="1"/>
</dbReference>
<keyword evidence="6 7" id="KW-0472">Membrane</keyword>
<dbReference type="Gene3D" id="3.30.70.1350">
    <property type="entry name" value="Cation efflux protein, cytoplasmic domain"/>
    <property type="match status" value="1"/>
</dbReference>
<dbReference type="GO" id="GO:0016020">
    <property type="term" value="C:membrane"/>
    <property type="evidence" value="ECO:0007669"/>
    <property type="project" value="UniProtKB-SubCell"/>
</dbReference>
<dbReference type="PANTHER" id="PTHR43840">
    <property type="entry name" value="MITOCHONDRIAL METAL TRANSPORTER 1-RELATED"/>
    <property type="match status" value="1"/>
</dbReference>
<dbReference type="EMBL" id="ATBP01003705">
    <property type="protein sequence ID" value="ETR64743.1"/>
    <property type="molecule type" value="Genomic_DNA"/>
</dbReference>
<dbReference type="GO" id="GO:0008324">
    <property type="term" value="F:monoatomic cation transmembrane transporter activity"/>
    <property type="evidence" value="ECO:0007669"/>
    <property type="project" value="InterPro"/>
</dbReference>
<dbReference type="InterPro" id="IPR050291">
    <property type="entry name" value="CDF_Transporter"/>
</dbReference>
<evidence type="ECO:0000313" key="10">
    <source>
        <dbReference type="EMBL" id="ETR64743.1"/>
    </source>
</evidence>
<evidence type="ECO:0000259" key="8">
    <source>
        <dbReference type="Pfam" id="PF01545"/>
    </source>
</evidence>
<dbReference type="NCBIfam" id="TIGR01297">
    <property type="entry name" value="CDF"/>
    <property type="match status" value="1"/>
</dbReference>
<dbReference type="InterPro" id="IPR058533">
    <property type="entry name" value="Cation_efflux_TM"/>
</dbReference>
<proteinExistence type="inferred from homology"/>
<evidence type="ECO:0000256" key="4">
    <source>
        <dbReference type="ARBA" id="ARBA00022692"/>
    </source>
</evidence>
<dbReference type="SUPFAM" id="SSF161111">
    <property type="entry name" value="Cation efflux protein transmembrane domain-like"/>
    <property type="match status" value="1"/>
</dbReference>
<dbReference type="InterPro" id="IPR002524">
    <property type="entry name" value="Cation_efflux"/>
</dbReference>
<dbReference type="Gene3D" id="1.20.1510.10">
    <property type="entry name" value="Cation efflux protein transmembrane domain"/>
    <property type="match status" value="1"/>
</dbReference>
<gene>
    <name evidence="10" type="primary">mamM</name>
    <name evidence="10" type="ORF">OMM_15476</name>
</gene>
<reference evidence="11" key="1">
    <citation type="submission" date="2012-11" db="EMBL/GenBank/DDBJ databases">
        <authorList>
            <person name="Lucero-Rivera Y.E."/>
            <person name="Tovar-Ramirez D."/>
        </authorList>
    </citation>
    <scope>NUCLEOTIDE SEQUENCE [LARGE SCALE GENOMIC DNA]</scope>
    <source>
        <strain evidence="11">Araruama</strain>
    </source>
</reference>
<dbReference type="Pfam" id="PF16916">
    <property type="entry name" value="ZT_dimer"/>
    <property type="match status" value="1"/>
</dbReference>
<comment type="similarity">
    <text evidence="2">Belongs to the cation diffusion facilitator (CDF) transporter (TC 2.A.4) family.</text>
</comment>